<dbReference type="Proteomes" id="UP000215374">
    <property type="component" value="Chromosome 1"/>
</dbReference>
<dbReference type="SUPFAM" id="SSF55486">
    <property type="entry name" value="Metalloproteases ('zincins'), catalytic domain"/>
    <property type="match status" value="1"/>
</dbReference>
<protein>
    <submittedName>
        <fullName evidence="4">Putative secreted protein</fullName>
    </submittedName>
</protein>
<sequence length="333" mass="36149">MSSRHRRAAASAPTDAKADWDEDGAEDFFGDWEGDDDGEGRLVRFAREYGWRAYAIPVLTVLTVLVLVNMFQHPGSSVVAPVGGADEQTAAAAGTEEAGDGGAHREPAELPEGEHRVEELPPGGPFTPAGDGTYRTVGAPGLNVGEGKELKVRYVVEIENGVDTTTYGGDGAFAAMVDATLADPRSWTNDPRFGFEHVAADQDPDVKIRLTSQATTKELCGVNLDMETSCRTTITGEDTVLLNEARWVRGAVPFEGDIGRYRQYMINHEVGHALGFASHEACREEGALAPVMMQQTLSLDNSQLHSFDPEEVYPDDNKRCRTNPWPYPRPAAK</sequence>
<dbReference type="Pfam" id="PF11350">
    <property type="entry name" value="DUF3152"/>
    <property type="match status" value="1"/>
</dbReference>
<feature type="transmembrane region" description="Helical" evidence="2">
    <location>
        <begin position="51"/>
        <end position="71"/>
    </location>
</feature>
<feature type="domain" description="DUF3152" evidence="3">
    <location>
        <begin position="120"/>
        <end position="328"/>
    </location>
</feature>
<feature type="region of interest" description="Disordered" evidence="1">
    <location>
        <begin position="307"/>
        <end position="333"/>
    </location>
</feature>
<dbReference type="InterPro" id="IPR022603">
    <property type="entry name" value="DUF3152"/>
</dbReference>
<feature type="region of interest" description="Disordered" evidence="1">
    <location>
        <begin position="89"/>
        <end position="118"/>
    </location>
</feature>
<keyword evidence="2" id="KW-1133">Transmembrane helix</keyword>
<dbReference type="Gene3D" id="3.40.390.10">
    <property type="entry name" value="Collagenase (Catalytic Domain)"/>
    <property type="match status" value="1"/>
</dbReference>
<dbReference type="AlphaFoldDB" id="A0A239YQY9"/>
<name>A0A239YQY9_9CORY</name>
<evidence type="ECO:0000256" key="2">
    <source>
        <dbReference type="SAM" id="Phobius"/>
    </source>
</evidence>
<dbReference type="RefSeq" id="WP_083317150.1">
    <property type="nucleotide sequence ID" value="NZ_CP009211.1"/>
</dbReference>
<dbReference type="InterPro" id="IPR024079">
    <property type="entry name" value="MetalloPept_cat_dom_sf"/>
</dbReference>
<evidence type="ECO:0000313" key="5">
    <source>
        <dbReference type="Proteomes" id="UP000215374"/>
    </source>
</evidence>
<evidence type="ECO:0000313" key="4">
    <source>
        <dbReference type="EMBL" id="SNV60933.1"/>
    </source>
</evidence>
<evidence type="ECO:0000259" key="3">
    <source>
        <dbReference type="Pfam" id="PF11350"/>
    </source>
</evidence>
<proteinExistence type="predicted"/>
<feature type="compositionally biased region" description="Acidic residues" evidence="1">
    <location>
        <begin position="20"/>
        <end position="33"/>
    </location>
</feature>
<dbReference type="EMBL" id="LT906467">
    <property type="protein sequence ID" value="SNV60933.1"/>
    <property type="molecule type" value="Genomic_DNA"/>
</dbReference>
<dbReference type="OrthoDB" id="9779865at2"/>
<evidence type="ECO:0000256" key="1">
    <source>
        <dbReference type="SAM" id="MobiDB-lite"/>
    </source>
</evidence>
<organism evidence="4 5">
    <name type="scientific">Corynebacterium imitans</name>
    <dbReference type="NCBI Taxonomy" id="156978"/>
    <lineage>
        <taxon>Bacteria</taxon>
        <taxon>Bacillati</taxon>
        <taxon>Actinomycetota</taxon>
        <taxon>Actinomycetes</taxon>
        <taxon>Mycobacteriales</taxon>
        <taxon>Corynebacteriaceae</taxon>
        <taxon>Corynebacterium</taxon>
    </lineage>
</organism>
<keyword evidence="2" id="KW-0812">Transmembrane</keyword>
<feature type="region of interest" description="Disordered" evidence="1">
    <location>
        <begin position="1"/>
        <end position="33"/>
    </location>
</feature>
<feature type="compositionally biased region" description="Basic and acidic residues" evidence="1">
    <location>
        <begin position="102"/>
        <end position="118"/>
    </location>
</feature>
<gene>
    <name evidence="4" type="ORF">SAMEA4535761_00653</name>
</gene>
<dbReference type="GO" id="GO:0008237">
    <property type="term" value="F:metallopeptidase activity"/>
    <property type="evidence" value="ECO:0007669"/>
    <property type="project" value="InterPro"/>
</dbReference>
<keyword evidence="2" id="KW-0472">Membrane</keyword>
<reference evidence="4 5" key="1">
    <citation type="submission" date="2017-06" db="EMBL/GenBank/DDBJ databases">
        <authorList>
            <consortium name="Pathogen Informatics"/>
        </authorList>
    </citation>
    <scope>NUCLEOTIDE SEQUENCE [LARGE SCALE GENOMIC DNA]</scope>
    <source>
        <strain evidence="4 5">NCTC13015</strain>
    </source>
</reference>
<accession>A0A239YQY9</accession>